<dbReference type="PANTHER" id="PTHR43037">
    <property type="entry name" value="UNNAMED PRODUCT-RELATED"/>
    <property type="match status" value="1"/>
</dbReference>
<evidence type="ECO:0000256" key="1">
    <source>
        <dbReference type="ARBA" id="ARBA00022729"/>
    </source>
</evidence>
<dbReference type="Gene3D" id="3.40.50.1820">
    <property type="entry name" value="alpha/beta hydrolase"/>
    <property type="match status" value="1"/>
</dbReference>
<dbReference type="OrthoDB" id="449091at2759"/>
<sequence length="887" mass="96686">MRFLQQSARFVSFLQEVEPLAVLRGSMSQSAASTVSFSKAWQVLGPFQIGTREASWGADPLEHEGGFRSLNFDPTRRFYSSLAKDASVTWTSIDADNWEEGPSNAQASFTIGFPNSNHNWTFLQDVYGWPALQYQAWARGEITVPGDSPMSFRLYTDQVLEYWIDKIPYFGGDYYMYRRAPLNIVLEPGSHRIDVRLVRDVRSMGGIGGPTMSPTLQLNSTSGNLEKLGEMLVSDMVDGRLASSLASVSLSNTGTLPIEITDTSTQTKGANIYLIHSSVVLLAGQTKPVSLLLSLQGTNVTTVEFDFLYKSSNGTEAGKRLNVKGQLKSKSVYDPHKVVFMHPGGMASYAMLRPPAQNATCGSTTVAPILLQLHGAGVEAESDMVAHSLDPVSDICAWALFPTGSTAWSGDDWHNWGFSDVEAAVHSIPEWIKSTGWTGLGVDVNKWLVSGHSNGGQGTWYTLLHRPDKIIAAAPVSGYLSIQGYVPYHLWQPADPRKTAILEASLGSYKHELLVSNAKGIPVQQQHGGGDDNVPTYHSRLMNQRLFLAGWETPYNEIPDSPHYFDGVMTTDALKAFYAAHLSPPKQVQPNMTEFELVVANPGDTGSKGGIRITQLMEPSQFGKLTFSSDQESCSFELTTSNILEFEIQGSVCTPRISIDGAAIPVGANTGNGSKALRLGNDWQWQVVDPKQTSTSLGDRRGRQLGGLVAILKTQGPFRIIFSDESDAAFRVALQVSRNLYQYFAADSNIVTTSIPQETHSGNDIFVAIGDKLPESELDLFPIMLMPGGSGLSVRDASGRIRSYSPRDGLAAVFLRPLPDERLQVVVWGSSTEDLEKAARLVPMVTGVGQPDFIILGKSSAWKGVDGALAMGFFDSRWKVTGSSFFS</sequence>
<dbReference type="AlphaFoldDB" id="A0A6G1HC76"/>
<name>A0A6G1HC76_9PEZI</name>
<dbReference type="EMBL" id="ML977141">
    <property type="protein sequence ID" value="KAF1990619.1"/>
    <property type="molecule type" value="Genomic_DNA"/>
</dbReference>
<accession>A0A6G1HC76</accession>
<dbReference type="InterPro" id="IPR029058">
    <property type="entry name" value="AB_hydrolase_fold"/>
</dbReference>
<dbReference type="SUPFAM" id="SSF53474">
    <property type="entry name" value="alpha/beta-Hydrolases"/>
    <property type="match status" value="1"/>
</dbReference>
<protein>
    <recommendedName>
        <fullName evidence="4">Peptidase S9 prolyl oligopeptidase catalytic domain-containing protein</fullName>
    </recommendedName>
</protein>
<evidence type="ECO:0000313" key="2">
    <source>
        <dbReference type="EMBL" id="KAF1990619.1"/>
    </source>
</evidence>
<dbReference type="PANTHER" id="PTHR43037:SF4">
    <property type="entry name" value="PEPTIDASE S9 PROLYL OLIGOPEPTIDASE CATALYTIC DOMAIN-CONTAINING PROTEIN"/>
    <property type="match status" value="1"/>
</dbReference>
<dbReference type="InterPro" id="IPR050955">
    <property type="entry name" value="Plant_Biomass_Hydrol_Est"/>
</dbReference>
<keyword evidence="1" id="KW-0732">Signal</keyword>
<organism evidence="2 3">
    <name type="scientific">Aulographum hederae CBS 113979</name>
    <dbReference type="NCBI Taxonomy" id="1176131"/>
    <lineage>
        <taxon>Eukaryota</taxon>
        <taxon>Fungi</taxon>
        <taxon>Dikarya</taxon>
        <taxon>Ascomycota</taxon>
        <taxon>Pezizomycotina</taxon>
        <taxon>Dothideomycetes</taxon>
        <taxon>Pleosporomycetidae</taxon>
        <taxon>Aulographales</taxon>
        <taxon>Aulographaceae</taxon>
    </lineage>
</organism>
<keyword evidence="3" id="KW-1185">Reference proteome</keyword>
<gene>
    <name evidence="2" type="ORF">K402DRAFT_347524</name>
</gene>
<evidence type="ECO:0000313" key="3">
    <source>
        <dbReference type="Proteomes" id="UP000800041"/>
    </source>
</evidence>
<evidence type="ECO:0008006" key="4">
    <source>
        <dbReference type="Google" id="ProtNLM"/>
    </source>
</evidence>
<reference evidence="2" key="1">
    <citation type="journal article" date="2020" name="Stud. Mycol.">
        <title>101 Dothideomycetes genomes: a test case for predicting lifestyles and emergence of pathogens.</title>
        <authorList>
            <person name="Haridas S."/>
            <person name="Albert R."/>
            <person name="Binder M."/>
            <person name="Bloem J."/>
            <person name="Labutti K."/>
            <person name="Salamov A."/>
            <person name="Andreopoulos B."/>
            <person name="Baker S."/>
            <person name="Barry K."/>
            <person name="Bills G."/>
            <person name="Bluhm B."/>
            <person name="Cannon C."/>
            <person name="Castanera R."/>
            <person name="Culley D."/>
            <person name="Daum C."/>
            <person name="Ezra D."/>
            <person name="Gonzalez J."/>
            <person name="Henrissat B."/>
            <person name="Kuo A."/>
            <person name="Liang C."/>
            <person name="Lipzen A."/>
            <person name="Lutzoni F."/>
            <person name="Magnuson J."/>
            <person name="Mondo S."/>
            <person name="Nolan M."/>
            <person name="Ohm R."/>
            <person name="Pangilinan J."/>
            <person name="Park H.-J."/>
            <person name="Ramirez L."/>
            <person name="Alfaro M."/>
            <person name="Sun H."/>
            <person name="Tritt A."/>
            <person name="Yoshinaga Y."/>
            <person name="Zwiers L.-H."/>
            <person name="Turgeon B."/>
            <person name="Goodwin S."/>
            <person name="Spatafora J."/>
            <person name="Crous P."/>
            <person name="Grigoriev I."/>
        </authorList>
    </citation>
    <scope>NUCLEOTIDE SEQUENCE</scope>
    <source>
        <strain evidence="2">CBS 113979</strain>
    </source>
</reference>
<dbReference type="Proteomes" id="UP000800041">
    <property type="component" value="Unassembled WGS sequence"/>
</dbReference>
<proteinExistence type="predicted"/>